<protein>
    <submittedName>
        <fullName evidence="2">Uncharacterized protein</fullName>
    </submittedName>
</protein>
<dbReference type="AlphaFoldDB" id="A0A914P1C6"/>
<organism evidence="1 2">
    <name type="scientific">Panagrolaimus davidi</name>
    <dbReference type="NCBI Taxonomy" id="227884"/>
    <lineage>
        <taxon>Eukaryota</taxon>
        <taxon>Metazoa</taxon>
        <taxon>Ecdysozoa</taxon>
        <taxon>Nematoda</taxon>
        <taxon>Chromadorea</taxon>
        <taxon>Rhabditida</taxon>
        <taxon>Tylenchina</taxon>
        <taxon>Panagrolaimomorpha</taxon>
        <taxon>Panagrolaimoidea</taxon>
        <taxon>Panagrolaimidae</taxon>
        <taxon>Panagrolaimus</taxon>
    </lineage>
</organism>
<keyword evidence="1" id="KW-1185">Reference proteome</keyword>
<evidence type="ECO:0000313" key="1">
    <source>
        <dbReference type="Proteomes" id="UP000887578"/>
    </source>
</evidence>
<proteinExistence type="predicted"/>
<accession>A0A914P1C6</accession>
<dbReference type="Proteomes" id="UP000887578">
    <property type="component" value="Unplaced"/>
</dbReference>
<evidence type="ECO:0000313" key="2">
    <source>
        <dbReference type="WBParaSite" id="PDA_v2.g11602.t1"/>
    </source>
</evidence>
<dbReference type="WBParaSite" id="PDA_v2.g11602.t1">
    <property type="protein sequence ID" value="PDA_v2.g11602.t1"/>
    <property type="gene ID" value="PDA_v2.g11602"/>
</dbReference>
<sequence length="120" mass="13925">MEEGGQVNIEDFKEFNHKNIIDICNKSDSALFAYFQDIGILPKTRTCVCGSEMRHKVRPGRADAWRCKTKNCAKEIGYFKNTFFSNSNLDPREIFEFTYLTCLAEVIFFSSCHQDMDLLM</sequence>
<reference evidence="2" key="1">
    <citation type="submission" date="2022-11" db="UniProtKB">
        <authorList>
            <consortium name="WormBaseParasite"/>
        </authorList>
    </citation>
    <scope>IDENTIFICATION</scope>
</reference>
<name>A0A914P1C6_9BILA</name>